<accession>A0A9X4BLZ5</accession>
<sequence length="133" mass="15319">MHHLRIDRELRQRGEAFFQREQIYARPRAAGRDFSAREFQGDHDRGRRRNLRSVAAARDDFPGQPLRRAVRVVAGQRHVHRAGVAAGGEKPFARALERRRVPRKIAHETCAHEPRQQPHAEVEALQFEPGAKP</sequence>
<feature type="region of interest" description="Disordered" evidence="1">
    <location>
        <begin position="34"/>
        <end position="59"/>
    </location>
</feature>
<reference evidence="2" key="1">
    <citation type="submission" date="2023-02" db="EMBL/GenBank/DDBJ databases">
        <title>Tahibacter soli sp. nov. isolated from soil.</title>
        <authorList>
            <person name="Baek J.H."/>
            <person name="Lee J.K."/>
            <person name="Choi D.G."/>
            <person name="Jeon C.O."/>
        </authorList>
    </citation>
    <scope>NUCLEOTIDE SEQUENCE</scope>
    <source>
        <strain evidence="2">BL</strain>
    </source>
</reference>
<dbReference type="EMBL" id="JAOVZO020000020">
    <property type="protein sequence ID" value="MDC8015807.1"/>
    <property type="molecule type" value="Genomic_DNA"/>
</dbReference>
<gene>
    <name evidence="2" type="ORF">OD750_025045</name>
</gene>
<evidence type="ECO:0000256" key="1">
    <source>
        <dbReference type="SAM" id="MobiDB-lite"/>
    </source>
</evidence>
<evidence type="ECO:0000313" key="2">
    <source>
        <dbReference type="EMBL" id="MDC8015807.1"/>
    </source>
</evidence>
<organism evidence="2 3">
    <name type="scientific">Tahibacter soli</name>
    <dbReference type="NCBI Taxonomy" id="2983605"/>
    <lineage>
        <taxon>Bacteria</taxon>
        <taxon>Pseudomonadati</taxon>
        <taxon>Pseudomonadota</taxon>
        <taxon>Gammaproteobacteria</taxon>
        <taxon>Lysobacterales</taxon>
        <taxon>Rhodanobacteraceae</taxon>
        <taxon>Tahibacter</taxon>
    </lineage>
</organism>
<comment type="caution">
    <text evidence="2">The sequence shown here is derived from an EMBL/GenBank/DDBJ whole genome shotgun (WGS) entry which is preliminary data.</text>
</comment>
<name>A0A9X4BLZ5_9GAMM</name>
<dbReference type="Proteomes" id="UP001139971">
    <property type="component" value="Unassembled WGS sequence"/>
</dbReference>
<evidence type="ECO:0000313" key="3">
    <source>
        <dbReference type="Proteomes" id="UP001139971"/>
    </source>
</evidence>
<feature type="compositionally biased region" description="Basic and acidic residues" evidence="1">
    <location>
        <begin position="108"/>
        <end position="122"/>
    </location>
</feature>
<feature type="compositionally biased region" description="Basic and acidic residues" evidence="1">
    <location>
        <begin position="34"/>
        <end position="45"/>
    </location>
</feature>
<feature type="region of interest" description="Disordered" evidence="1">
    <location>
        <begin position="108"/>
        <end position="133"/>
    </location>
</feature>
<proteinExistence type="predicted"/>
<dbReference type="AlphaFoldDB" id="A0A9X4BLZ5"/>
<keyword evidence="3" id="KW-1185">Reference proteome</keyword>
<protein>
    <submittedName>
        <fullName evidence="2">Uncharacterized protein</fullName>
    </submittedName>
</protein>
<dbReference type="RefSeq" id="WP_272842146.1">
    <property type="nucleotide sequence ID" value="NZ_JAOVZO020000020.1"/>
</dbReference>